<keyword evidence="1" id="KW-0472">Membrane</keyword>
<feature type="transmembrane region" description="Helical" evidence="1">
    <location>
        <begin position="40"/>
        <end position="59"/>
    </location>
</feature>
<evidence type="ECO:0008006" key="4">
    <source>
        <dbReference type="Google" id="ProtNLM"/>
    </source>
</evidence>
<sequence length="416" mass="44461">MRREDVPPLLFQAADELPEPDLADAAWAAGLRVRRRRRRAVLVSVLVVLVALLVVSITIEVGSNGNADITPPERLLNTPRDYVAPAGQIAGIDFWLAPPPGSERFLDRLETPLGDRLELPSKVHSLAKHKLDQVAAVVLAKNGDVYAPLLLGRDSSWSEAAVGLVAVDGRPPLSSGAVSPDGTVVAFPQPGEIVTVNASTAQISQYRLPAGDFSSVSWLDDAQRILVSGPGVAYRVLVGEGGDGERQIARIEASNDPEAVTAPFRIETGYVERYQVGGQWTEDSTLTLPVQSWVGQTFSSDGGVARLFIANKLPQVRTLVSQPQGVAAVSTFRAAPSRLLMLGEPFAGSGQTPREGGDPAYVRQPGCCSVLGWYDHDNVLVQVRGWVLAWDLNSGQVRRVTELAVGELALGPGVRP</sequence>
<reference evidence="2 3" key="1">
    <citation type="submission" date="2019-03" db="EMBL/GenBank/DDBJ databases">
        <title>Genomic Encyclopedia of Type Strains, Phase III (KMG-III): the genomes of soil and plant-associated and newly described type strains.</title>
        <authorList>
            <person name="Whitman W."/>
        </authorList>
    </citation>
    <scope>NUCLEOTIDE SEQUENCE [LARGE SCALE GENOMIC DNA]</scope>
    <source>
        <strain evidence="2 3">VKM Ac-2573</strain>
    </source>
</reference>
<keyword evidence="1" id="KW-0812">Transmembrane</keyword>
<dbReference type="SUPFAM" id="SSF82171">
    <property type="entry name" value="DPP6 N-terminal domain-like"/>
    <property type="match status" value="1"/>
</dbReference>
<name>A0A4R8BRF6_9ACTN</name>
<dbReference type="RefSeq" id="WP_134111577.1">
    <property type="nucleotide sequence ID" value="NZ_SODP01000005.1"/>
</dbReference>
<keyword evidence="3" id="KW-1185">Reference proteome</keyword>
<dbReference type="Proteomes" id="UP000295146">
    <property type="component" value="Unassembled WGS sequence"/>
</dbReference>
<dbReference type="OrthoDB" id="4855658at2"/>
<dbReference type="EMBL" id="SODP01000005">
    <property type="protein sequence ID" value="TDW54829.1"/>
    <property type="molecule type" value="Genomic_DNA"/>
</dbReference>
<evidence type="ECO:0000313" key="2">
    <source>
        <dbReference type="EMBL" id="TDW54829.1"/>
    </source>
</evidence>
<comment type="caution">
    <text evidence="2">The sequence shown here is derived from an EMBL/GenBank/DDBJ whole genome shotgun (WGS) entry which is preliminary data.</text>
</comment>
<proteinExistence type="predicted"/>
<organism evidence="2 3">
    <name type="scientific">Kribbella pratensis</name>
    <dbReference type="NCBI Taxonomy" id="2512112"/>
    <lineage>
        <taxon>Bacteria</taxon>
        <taxon>Bacillati</taxon>
        <taxon>Actinomycetota</taxon>
        <taxon>Actinomycetes</taxon>
        <taxon>Propionibacteriales</taxon>
        <taxon>Kribbellaceae</taxon>
        <taxon>Kribbella</taxon>
    </lineage>
</organism>
<protein>
    <recommendedName>
        <fullName evidence="4">WD40 repeat protein</fullName>
    </recommendedName>
</protein>
<dbReference type="AlphaFoldDB" id="A0A4R8BRF6"/>
<evidence type="ECO:0000313" key="3">
    <source>
        <dbReference type="Proteomes" id="UP000295146"/>
    </source>
</evidence>
<accession>A0A4R8BRF6</accession>
<gene>
    <name evidence="2" type="ORF">EV653_8152</name>
</gene>
<evidence type="ECO:0000256" key="1">
    <source>
        <dbReference type="SAM" id="Phobius"/>
    </source>
</evidence>
<keyword evidence="1" id="KW-1133">Transmembrane helix</keyword>